<feature type="non-terminal residue" evidence="7">
    <location>
        <position position="1"/>
    </location>
</feature>
<dbReference type="InParanoid" id="A0A3N4M2B8"/>
<reference evidence="7 8" key="1">
    <citation type="journal article" date="2018" name="Nat. Ecol. Evol.">
        <title>Pezizomycetes genomes reveal the molecular basis of ectomycorrhizal truffle lifestyle.</title>
        <authorList>
            <person name="Murat C."/>
            <person name="Payen T."/>
            <person name="Noel B."/>
            <person name="Kuo A."/>
            <person name="Morin E."/>
            <person name="Chen J."/>
            <person name="Kohler A."/>
            <person name="Krizsan K."/>
            <person name="Balestrini R."/>
            <person name="Da Silva C."/>
            <person name="Montanini B."/>
            <person name="Hainaut M."/>
            <person name="Levati E."/>
            <person name="Barry K.W."/>
            <person name="Belfiori B."/>
            <person name="Cichocki N."/>
            <person name="Clum A."/>
            <person name="Dockter R.B."/>
            <person name="Fauchery L."/>
            <person name="Guy J."/>
            <person name="Iotti M."/>
            <person name="Le Tacon F."/>
            <person name="Lindquist E.A."/>
            <person name="Lipzen A."/>
            <person name="Malagnac F."/>
            <person name="Mello A."/>
            <person name="Molinier V."/>
            <person name="Miyauchi S."/>
            <person name="Poulain J."/>
            <person name="Riccioni C."/>
            <person name="Rubini A."/>
            <person name="Sitrit Y."/>
            <person name="Splivallo R."/>
            <person name="Traeger S."/>
            <person name="Wang M."/>
            <person name="Zifcakova L."/>
            <person name="Wipf D."/>
            <person name="Zambonelli A."/>
            <person name="Paolocci F."/>
            <person name="Nowrousian M."/>
            <person name="Ottonello S."/>
            <person name="Baldrian P."/>
            <person name="Spatafora J.W."/>
            <person name="Henrissat B."/>
            <person name="Nagy L.G."/>
            <person name="Aury J.M."/>
            <person name="Wincker P."/>
            <person name="Grigoriev I.V."/>
            <person name="Bonfante P."/>
            <person name="Martin F.M."/>
        </authorList>
    </citation>
    <scope>NUCLEOTIDE SEQUENCE [LARGE SCALE GENOMIC DNA]</scope>
    <source>
        <strain evidence="7 8">ATCC MYA-4762</strain>
    </source>
</reference>
<dbReference type="AlphaFoldDB" id="A0A3N4M2B8"/>
<feature type="domain" description="DUF202" evidence="6">
    <location>
        <begin position="2"/>
        <end position="72"/>
    </location>
</feature>
<dbReference type="GO" id="GO:0012505">
    <property type="term" value="C:endomembrane system"/>
    <property type="evidence" value="ECO:0007669"/>
    <property type="project" value="UniProtKB-SubCell"/>
</dbReference>
<proteinExistence type="predicted"/>
<dbReference type="OrthoDB" id="199599at2759"/>
<feature type="transmembrane region" description="Helical" evidence="5">
    <location>
        <begin position="49"/>
        <end position="69"/>
    </location>
</feature>
<dbReference type="InterPro" id="IPR003807">
    <property type="entry name" value="DUF202"/>
</dbReference>
<evidence type="ECO:0000313" key="8">
    <source>
        <dbReference type="Proteomes" id="UP000267821"/>
    </source>
</evidence>
<feature type="transmembrane region" description="Helical" evidence="5">
    <location>
        <begin position="90"/>
        <end position="110"/>
    </location>
</feature>
<evidence type="ECO:0000256" key="2">
    <source>
        <dbReference type="ARBA" id="ARBA00022692"/>
    </source>
</evidence>
<evidence type="ECO:0000256" key="4">
    <source>
        <dbReference type="ARBA" id="ARBA00023136"/>
    </source>
</evidence>
<evidence type="ECO:0000256" key="5">
    <source>
        <dbReference type="SAM" id="Phobius"/>
    </source>
</evidence>
<evidence type="ECO:0000256" key="3">
    <source>
        <dbReference type="ARBA" id="ARBA00022989"/>
    </source>
</evidence>
<feature type="transmembrane region" description="Helical" evidence="5">
    <location>
        <begin position="7"/>
        <end position="29"/>
    </location>
</feature>
<evidence type="ECO:0000256" key="1">
    <source>
        <dbReference type="ARBA" id="ARBA00004127"/>
    </source>
</evidence>
<gene>
    <name evidence="7" type="ORF">L211DRAFT_780151</name>
</gene>
<dbReference type="Proteomes" id="UP000267821">
    <property type="component" value="Unassembled WGS sequence"/>
</dbReference>
<keyword evidence="3 5" id="KW-1133">Transmembrane helix</keyword>
<keyword evidence="8" id="KW-1185">Reference proteome</keyword>
<dbReference type="Pfam" id="PF02656">
    <property type="entry name" value="DUF202"/>
    <property type="match status" value="1"/>
</dbReference>
<organism evidence="7 8">
    <name type="scientific">Terfezia boudieri ATCC MYA-4762</name>
    <dbReference type="NCBI Taxonomy" id="1051890"/>
    <lineage>
        <taxon>Eukaryota</taxon>
        <taxon>Fungi</taxon>
        <taxon>Dikarya</taxon>
        <taxon>Ascomycota</taxon>
        <taxon>Pezizomycotina</taxon>
        <taxon>Pezizomycetes</taxon>
        <taxon>Pezizales</taxon>
        <taxon>Pezizaceae</taxon>
        <taxon>Terfezia</taxon>
    </lineage>
</organism>
<dbReference type="PANTHER" id="PTHR34187">
    <property type="entry name" value="FGR18P"/>
    <property type="match status" value="1"/>
</dbReference>
<accession>A0A3N4M2B8</accession>
<comment type="subcellular location">
    <subcellularLocation>
        <location evidence="1">Endomembrane system</location>
        <topology evidence="1">Multi-pass membrane protein</topology>
    </subcellularLocation>
</comment>
<dbReference type="InterPro" id="IPR052053">
    <property type="entry name" value="IM_YidH-like"/>
</dbReference>
<keyword evidence="4 5" id="KW-0472">Membrane</keyword>
<evidence type="ECO:0000313" key="7">
    <source>
        <dbReference type="EMBL" id="RPB27081.1"/>
    </source>
</evidence>
<name>A0A3N4M2B8_9PEZI</name>
<keyword evidence="2 5" id="KW-0812">Transmembrane</keyword>
<protein>
    <recommendedName>
        <fullName evidence="6">DUF202 domain-containing protein</fullName>
    </recommendedName>
</protein>
<dbReference type="EMBL" id="ML121532">
    <property type="protein sequence ID" value="RPB27081.1"/>
    <property type="molecule type" value="Genomic_DNA"/>
</dbReference>
<dbReference type="STRING" id="1051890.A0A3N4M2B8"/>
<sequence length="116" mass="13259">TAIERTFLAYHRTSMVFALTGTVVAQLYVLNHKPNTNPTFGYYVLGKPLAVTLVAFSIAFSIMGWWRWYTWQRNTIRGGVIVGGWELQSVWLVMMLFLLAVFGVFLALLVEKSFFT</sequence>
<evidence type="ECO:0000259" key="6">
    <source>
        <dbReference type="Pfam" id="PF02656"/>
    </source>
</evidence>
<dbReference type="PANTHER" id="PTHR34187:SF1">
    <property type="entry name" value="DUF202 DOMAIN-CONTAINING PROTEIN"/>
    <property type="match status" value="1"/>
</dbReference>